<accession>A0A9K3PFU6</accession>
<dbReference type="GO" id="GO:0016020">
    <property type="term" value="C:membrane"/>
    <property type="evidence" value="ECO:0007669"/>
    <property type="project" value="InterPro"/>
</dbReference>
<dbReference type="EMBL" id="JAGRRH010000022">
    <property type="protein sequence ID" value="KAG7345823.1"/>
    <property type="molecule type" value="Genomic_DNA"/>
</dbReference>
<feature type="transmembrane region" description="Helical" evidence="2">
    <location>
        <begin position="50"/>
        <end position="72"/>
    </location>
</feature>
<proteinExistence type="predicted"/>
<evidence type="ECO:0000256" key="2">
    <source>
        <dbReference type="SAM" id="Phobius"/>
    </source>
</evidence>
<sequence length="567" mass="64082">MDHAGESNNGPPPSFLSAINGKHHASPKAHAAVATPSRKKRRHEVASRHIAFLLVLSMFVGTTHLSTTISSLNVFHSQYQYQDDQNDSVGGGVESSSSSTSSKPSSSKSVSFHSLVSATFRTISKLLGSKKPVAKHTSVNTIHNDEHKQQQMQRQQMQPWNLRSNNSLINATSDTSPWITDPNTYHPRPRSGYSWSQEQQLQQDDSFNETTVPTTTTTTTARLAFLHIPKTGGSSIEHAGAKGGQTWGICLFTTMGFCRHKTNRQIVGSLANRSSQSLPAFDLAWKNTIQDSPFSREYFGGRSFPMWHLPIQYLPSHPANAYYDANLTDPYHSHRQDVFAVVRNPYKRIVSEYYYACHIAKCFLDHTTNNDTAARMNHVIQQTLTRNHQFIKSGTSGWIRTDSVNKTRSMGHNQQPHKKYFIASGHWIPQYDYIYSYSPSSVSNNTTTFDDDDDINTLVEQQVKHILHFEHLTEEFASLMDAYKLPVNLTTVDQQLSRSDWNTRQTVANLDSQTRRLIEDVYELDFDLGGGYIMIERTKLARNDPTNRHVCNYGQLLYVVGSKLMCL</sequence>
<gene>
    <name evidence="3" type="ORF">IV203_033354</name>
</gene>
<dbReference type="GO" id="GO:0008146">
    <property type="term" value="F:sulfotransferase activity"/>
    <property type="evidence" value="ECO:0007669"/>
    <property type="project" value="InterPro"/>
</dbReference>
<reference evidence="3" key="1">
    <citation type="journal article" date="2021" name="Sci. Rep.">
        <title>Diploid genomic architecture of Nitzschia inconspicua, an elite biomass production diatom.</title>
        <authorList>
            <person name="Oliver A."/>
            <person name="Podell S."/>
            <person name="Pinowska A."/>
            <person name="Traller J.C."/>
            <person name="Smith S.R."/>
            <person name="McClure R."/>
            <person name="Beliaev A."/>
            <person name="Bohutskyi P."/>
            <person name="Hill E.A."/>
            <person name="Rabines A."/>
            <person name="Zheng H."/>
            <person name="Allen L.Z."/>
            <person name="Kuo A."/>
            <person name="Grigoriev I.V."/>
            <person name="Allen A.E."/>
            <person name="Hazlebeck D."/>
            <person name="Allen E.E."/>
        </authorList>
    </citation>
    <scope>NUCLEOTIDE SEQUENCE</scope>
    <source>
        <strain evidence="3">Hildebrandi</strain>
    </source>
</reference>
<evidence type="ECO:0000313" key="4">
    <source>
        <dbReference type="Proteomes" id="UP000693970"/>
    </source>
</evidence>
<feature type="region of interest" description="Disordered" evidence="1">
    <location>
        <begin position="171"/>
        <end position="192"/>
    </location>
</feature>
<dbReference type="Proteomes" id="UP000693970">
    <property type="component" value="Unassembled WGS sequence"/>
</dbReference>
<dbReference type="AlphaFoldDB" id="A0A9K3PFU6"/>
<feature type="compositionally biased region" description="Low complexity" evidence="1">
    <location>
        <begin position="94"/>
        <end position="109"/>
    </location>
</feature>
<evidence type="ECO:0000313" key="3">
    <source>
        <dbReference type="EMBL" id="KAG7345823.1"/>
    </source>
</evidence>
<protein>
    <submittedName>
        <fullName evidence="3">Sulfotransferase family protein</fullName>
    </submittedName>
</protein>
<keyword evidence="4" id="KW-1185">Reference proteome</keyword>
<feature type="region of interest" description="Disordered" evidence="1">
    <location>
        <begin position="1"/>
        <end position="42"/>
    </location>
</feature>
<reference evidence="3" key="2">
    <citation type="submission" date="2021-04" db="EMBL/GenBank/DDBJ databases">
        <authorList>
            <person name="Podell S."/>
        </authorList>
    </citation>
    <scope>NUCLEOTIDE SEQUENCE</scope>
    <source>
        <strain evidence="3">Hildebrandi</strain>
    </source>
</reference>
<dbReference type="OrthoDB" id="416042at2759"/>
<name>A0A9K3PFU6_9STRA</name>
<keyword evidence="2" id="KW-1133">Transmembrane helix</keyword>
<organism evidence="3 4">
    <name type="scientific">Nitzschia inconspicua</name>
    <dbReference type="NCBI Taxonomy" id="303405"/>
    <lineage>
        <taxon>Eukaryota</taxon>
        <taxon>Sar</taxon>
        <taxon>Stramenopiles</taxon>
        <taxon>Ochrophyta</taxon>
        <taxon>Bacillariophyta</taxon>
        <taxon>Bacillariophyceae</taxon>
        <taxon>Bacillariophycidae</taxon>
        <taxon>Bacillariales</taxon>
        <taxon>Bacillariaceae</taxon>
        <taxon>Nitzschia</taxon>
    </lineage>
</organism>
<keyword evidence="2" id="KW-0812">Transmembrane</keyword>
<comment type="caution">
    <text evidence="3">The sequence shown here is derived from an EMBL/GenBank/DDBJ whole genome shotgun (WGS) entry which is preliminary data.</text>
</comment>
<feature type="region of interest" description="Disordered" evidence="1">
    <location>
        <begin position="83"/>
        <end position="109"/>
    </location>
</feature>
<keyword evidence="2" id="KW-0472">Membrane</keyword>
<dbReference type="Pfam" id="PF03567">
    <property type="entry name" value="Sulfotransfer_2"/>
    <property type="match status" value="1"/>
</dbReference>
<dbReference type="InterPro" id="IPR005331">
    <property type="entry name" value="Sulfotransferase"/>
</dbReference>
<feature type="compositionally biased region" description="Polar residues" evidence="1">
    <location>
        <begin position="171"/>
        <end position="183"/>
    </location>
</feature>
<evidence type="ECO:0000256" key="1">
    <source>
        <dbReference type="SAM" id="MobiDB-lite"/>
    </source>
</evidence>